<dbReference type="AlphaFoldDB" id="A0A1X0VC32"/>
<dbReference type="EMBL" id="MPLS01000036">
    <property type="protein sequence ID" value="ORI97230.1"/>
    <property type="molecule type" value="Genomic_DNA"/>
</dbReference>
<dbReference type="InterPro" id="IPR006015">
    <property type="entry name" value="Universal_stress_UspA"/>
</dbReference>
<name>A0A1X0VC32_LEUPS</name>
<comment type="caution">
    <text evidence="3">The sequence shown here is derived from an EMBL/GenBank/DDBJ whole genome shotgun (WGS) entry which is preliminary data.</text>
</comment>
<dbReference type="PANTHER" id="PTHR46268:SF6">
    <property type="entry name" value="UNIVERSAL STRESS PROTEIN UP12"/>
    <property type="match status" value="1"/>
</dbReference>
<protein>
    <submittedName>
        <fullName evidence="3">Universal stress protein UspA</fullName>
    </submittedName>
</protein>
<evidence type="ECO:0000313" key="4">
    <source>
        <dbReference type="Proteomes" id="UP000192288"/>
    </source>
</evidence>
<accession>A0A1X0VC32</accession>
<dbReference type="Proteomes" id="UP000192288">
    <property type="component" value="Unassembled WGS sequence"/>
</dbReference>
<dbReference type="PRINTS" id="PR01438">
    <property type="entry name" value="UNVRSLSTRESS"/>
</dbReference>
<proteinExistence type="inferred from homology"/>
<dbReference type="CDD" id="cd00293">
    <property type="entry name" value="USP-like"/>
    <property type="match status" value="1"/>
</dbReference>
<organism evidence="3 4">
    <name type="scientific">Leuconostoc pseudomesenteroides</name>
    <dbReference type="NCBI Taxonomy" id="33968"/>
    <lineage>
        <taxon>Bacteria</taxon>
        <taxon>Bacillati</taxon>
        <taxon>Bacillota</taxon>
        <taxon>Bacilli</taxon>
        <taxon>Lactobacillales</taxon>
        <taxon>Lactobacillaceae</taxon>
        <taxon>Leuconostoc</taxon>
    </lineage>
</organism>
<evidence type="ECO:0000256" key="1">
    <source>
        <dbReference type="ARBA" id="ARBA00008791"/>
    </source>
</evidence>
<dbReference type="Pfam" id="PF00582">
    <property type="entry name" value="Usp"/>
    <property type="match status" value="1"/>
</dbReference>
<dbReference type="STRING" id="33968.BMS77_09515"/>
<dbReference type="InterPro" id="IPR006016">
    <property type="entry name" value="UspA"/>
</dbReference>
<dbReference type="SUPFAM" id="SSF52402">
    <property type="entry name" value="Adenine nucleotide alpha hydrolases-like"/>
    <property type="match status" value="1"/>
</dbReference>
<feature type="domain" description="UspA" evidence="2">
    <location>
        <begin position="1"/>
        <end position="143"/>
    </location>
</feature>
<evidence type="ECO:0000313" key="3">
    <source>
        <dbReference type="EMBL" id="ORI97230.1"/>
    </source>
</evidence>
<sequence>MMKTIVVATDGSDAAMRAVAYSASLAKKYGAKVEIISVIQYSTVAYHDGSQVFYASMTDSLTKLANENVTKAANVLTESDVPYDTHVFKGDARFILVNEVMEKFKPDLVVMGKTGTTLLTRMFIGSTARYVSERADADVLLVK</sequence>
<comment type="similarity">
    <text evidence="1">Belongs to the universal stress protein A family.</text>
</comment>
<dbReference type="eggNOG" id="COG0589">
    <property type="taxonomic scope" value="Bacteria"/>
</dbReference>
<dbReference type="PANTHER" id="PTHR46268">
    <property type="entry name" value="STRESS RESPONSE PROTEIN NHAX"/>
    <property type="match status" value="1"/>
</dbReference>
<reference evidence="3 4" key="1">
    <citation type="journal article" date="2017" name="Front. Microbiol.">
        <title>Genomic Characterization of Dairy Associated Leuconostoc Species and Diversity of Leuconostocs in Undefined Mixed Mesophilic Starter Cultures.</title>
        <authorList>
            <person name="Frantzen C.A."/>
            <person name="Kot W."/>
            <person name="Pedersen T.B."/>
            <person name="Ardo Y.M."/>
            <person name="Broadbent J.R."/>
            <person name="Neve H."/>
            <person name="Hansen L.H."/>
            <person name="Dal Bello F."/>
            <person name="Ostlie H.M."/>
            <person name="Kleppen H.P."/>
            <person name="Vogensen F.K."/>
            <person name="Holo H."/>
        </authorList>
    </citation>
    <scope>NUCLEOTIDE SEQUENCE [LARGE SCALE GENOMIC DNA]</scope>
    <source>
        <strain evidence="3 4">LMGCF08</strain>
    </source>
</reference>
<dbReference type="Gene3D" id="3.40.50.620">
    <property type="entry name" value="HUPs"/>
    <property type="match status" value="1"/>
</dbReference>
<evidence type="ECO:0000259" key="2">
    <source>
        <dbReference type="Pfam" id="PF00582"/>
    </source>
</evidence>
<gene>
    <name evidence="3" type="ORF">BMR96_08305</name>
</gene>
<dbReference type="RefSeq" id="WP_036086803.1">
    <property type="nucleotide sequence ID" value="NZ_MPLS01000036.1"/>
</dbReference>
<dbReference type="InterPro" id="IPR014729">
    <property type="entry name" value="Rossmann-like_a/b/a_fold"/>
</dbReference>